<dbReference type="SMART" id="SM00530">
    <property type="entry name" value="HTH_XRE"/>
    <property type="match status" value="1"/>
</dbReference>
<dbReference type="Gene3D" id="1.10.260.40">
    <property type="entry name" value="lambda repressor-like DNA-binding domains"/>
    <property type="match status" value="1"/>
</dbReference>
<evidence type="ECO:0000313" key="4">
    <source>
        <dbReference type="EMBL" id="MFL8937759.1"/>
    </source>
</evidence>
<dbReference type="SUPFAM" id="SSF47413">
    <property type="entry name" value="lambda repressor-like DNA-binding domains"/>
    <property type="match status" value="1"/>
</dbReference>
<dbReference type="PROSITE" id="PS50943">
    <property type="entry name" value="HTH_CROC1"/>
    <property type="match status" value="1"/>
</dbReference>
<dbReference type="Pfam" id="PF08671">
    <property type="entry name" value="SinI"/>
    <property type="match status" value="1"/>
</dbReference>
<keyword evidence="5" id="KW-1185">Reference proteome</keyword>
<dbReference type="InterPro" id="IPR001387">
    <property type="entry name" value="Cro/C1-type_HTH"/>
</dbReference>
<dbReference type="InterPro" id="IPR050807">
    <property type="entry name" value="TransReg_Diox_bact_type"/>
</dbReference>
<dbReference type="Pfam" id="PF01381">
    <property type="entry name" value="HTH_3"/>
    <property type="match status" value="1"/>
</dbReference>
<dbReference type="Proteomes" id="UP001628668">
    <property type="component" value="Unassembled WGS sequence"/>
</dbReference>
<proteinExistence type="predicted"/>
<accession>A0ABW8VQV1</accession>
<evidence type="ECO:0000259" key="3">
    <source>
        <dbReference type="PROSITE" id="PS51500"/>
    </source>
</evidence>
<dbReference type="PANTHER" id="PTHR46797">
    <property type="entry name" value="HTH-TYPE TRANSCRIPTIONAL REGULATOR"/>
    <property type="match status" value="1"/>
</dbReference>
<evidence type="ECO:0000256" key="1">
    <source>
        <dbReference type="ARBA" id="ARBA00023125"/>
    </source>
</evidence>
<protein>
    <submittedName>
        <fullName evidence="4">Helix-turn-helix domain-containing protein</fullName>
    </submittedName>
</protein>
<dbReference type="PANTHER" id="PTHR46797:SF1">
    <property type="entry name" value="METHYLPHOSPHONATE SYNTHASE"/>
    <property type="match status" value="1"/>
</dbReference>
<dbReference type="InterPro" id="IPR010981">
    <property type="entry name" value="SinR/SinI_dimer_dom"/>
</dbReference>
<dbReference type="CDD" id="cd00093">
    <property type="entry name" value="HTH_XRE"/>
    <property type="match status" value="1"/>
</dbReference>
<gene>
    <name evidence="4" type="ORF">ACKA06_13270</name>
</gene>
<organism evidence="4 5">
    <name type="scientific">Rossellomorea oryzaecorticis</name>
    <dbReference type="NCBI Taxonomy" id="1396505"/>
    <lineage>
        <taxon>Bacteria</taxon>
        <taxon>Bacillati</taxon>
        <taxon>Bacillota</taxon>
        <taxon>Bacilli</taxon>
        <taxon>Bacillales</taxon>
        <taxon>Bacillaceae</taxon>
        <taxon>Rossellomorea</taxon>
    </lineage>
</organism>
<name>A0ABW8VQV1_9BACI</name>
<dbReference type="RefSeq" id="WP_411159868.1">
    <property type="nucleotide sequence ID" value="NZ_JBJOSA010000010.1"/>
</dbReference>
<keyword evidence="1" id="KW-0238">DNA-binding</keyword>
<dbReference type="PROSITE" id="PS51500">
    <property type="entry name" value="SIN"/>
    <property type="match status" value="1"/>
</dbReference>
<feature type="domain" description="Sin" evidence="3">
    <location>
        <begin position="62"/>
        <end position="100"/>
    </location>
</feature>
<dbReference type="EMBL" id="JBJOSA010000010">
    <property type="protein sequence ID" value="MFL8937759.1"/>
    <property type="molecule type" value="Genomic_DNA"/>
</dbReference>
<dbReference type="InterPro" id="IPR010982">
    <property type="entry name" value="Lambda_DNA-bd_dom_sf"/>
</dbReference>
<sequence>MVGDRIKELRTNLNLTINELAHLSQVSKSYISSIERGLQKNPSIKVLKKLAVTLQVPLESIISFGKHEITLDEEWIEPLEEAIDQGLTKEEFHEFLSFFQYKRMKKIDE</sequence>
<evidence type="ECO:0000313" key="5">
    <source>
        <dbReference type="Proteomes" id="UP001628668"/>
    </source>
</evidence>
<dbReference type="SUPFAM" id="SSF47406">
    <property type="entry name" value="SinR repressor dimerisation domain-like"/>
    <property type="match status" value="1"/>
</dbReference>
<dbReference type="InterPro" id="IPR036281">
    <property type="entry name" value="SinR/SinI_dimer_dom_sf"/>
</dbReference>
<feature type="domain" description="HTH cro/C1-type" evidence="2">
    <location>
        <begin position="6"/>
        <end position="61"/>
    </location>
</feature>
<evidence type="ECO:0000259" key="2">
    <source>
        <dbReference type="PROSITE" id="PS50943"/>
    </source>
</evidence>
<reference evidence="4 5" key="1">
    <citation type="submission" date="2024-12" db="EMBL/GenBank/DDBJ databases">
        <authorList>
            <person name="Li X."/>
            <person name="Zhang D."/>
        </authorList>
    </citation>
    <scope>NUCLEOTIDE SEQUENCE [LARGE SCALE GENOMIC DNA]</scope>
    <source>
        <strain evidence="4 5">JCM19602</strain>
    </source>
</reference>
<comment type="caution">
    <text evidence="4">The sequence shown here is derived from an EMBL/GenBank/DDBJ whole genome shotgun (WGS) entry which is preliminary data.</text>
</comment>